<dbReference type="GO" id="GO:0005886">
    <property type="term" value="C:plasma membrane"/>
    <property type="evidence" value="ECO:0007669"/>
    <property type="project" value="TreeGrafter"/>
</dbReference>
<dbReference type="GO" id="GO:0005737">
    <property type="term" value="C:cytoplasm"/>
    <property type="evidence" value="ECO:0007669"/>
    <property type="project" value="TreeGrafter"/>
</dbReference>
<dbReference type="OrthoDB" id="2157380at2759"/>
<dbReference type="AlphaFoldDB" id="A0A8S1B8N0"/>
<comment type="caution">
    <text evidence="1">The sequence shown here is derived from an EMBL/GenBank/DDBJ whole genome shotgun (WGS) entry which is preliminary data.</text>
</comment>
<evidence type="ECO:0000313" key="2">
    <source>
        <dbReference type="Proteomes" id="UP000494106"/>
    </source>
</evidence>
<dbReference type="Pfam" id="PF10188">
    <property type="entry name" value="Oscp1"/>
    <property type="match status" value="1"/>
</dbReference>
<sequence length="308" mass="35682">MSHFATPFIVINLGCEMVFVIDQRLRAQNISLDKSERVLTDILTVLLHPKLLDELFLPQPVAAHGVIKQLLQDISATSIMKLDEYSMNKLWDLMTMIFKWQLSAATNQNIFDISRRHLRSVALLMPHFFPKNIIEDMMGRFEKLKNRMTDDDYKSLYNTLIAWFSEYHTKISVLMRLGFQNKDGTFRSPSTINTNVLNNLGENIYKYDKKKNPIEEYESRSADTNEINCLLASIEKVYSTNRVELKLPFELGNKNSKKKVLEIARDFQYETIDTSIKIKNADLTFIADIPKTPQEDLLEMLGKETDSV</sequence>
<keyword evidence="2" id="KW-1185">Reference proteome</keyword>
<dbReference type="PANTHER" id="PTHR21439">
    <property type="entry name" value="OXIDORED-NITRO DOMAIN-CONTAINING PROTEIN"/>
    <property type="match status" value="1"/>
</dbReference>
<organism evidence="1 2">
    <name type="scientific">Arctia plantaginis</name>
    <name type="common">Wood tiger moth</name>
    <name type="synonym">Phalaena plantaginis</name>
    <dbReference type="NCBI Taxonomy" id="874455"/>
    <lineage>
        <taxon>Eukaryota</taxon>
        <taxon>Metazoa</taxon>
        <taxon>Ecdysozoa</taxon>
        <taxon>Arthropoda</taxon>
        <taxon>Hexapoda</taxon>
        <taxon>Insecta</taxon>
        <taxon>Pterygota</taxon>
        <taxon>Neoptera</taxon>
        <taxon>Endopterygota</taxon>
        <taxon>Lepidoptera</taxon>
        <taxon>Glossata</taxon>
        <taxon>Ditrysia</taxon>
        <taxon>Noctuoidea</taxon>
        <taxon>Erebidae</taxon>
        <taxon>Arctiinae</taxon>
        <taxon>Arctia</taxon>
    </lineage>
</organism>
<name>A0A8S1B8N0_ARCPL</name>
<dbReference type="PANTHER" id="PTHR21439:SF0">
    <property type="entry name" value="PROTEIN OSCP1"/>
    <property type="match status" value="1"/>
</dbReference>
<gene>
    <name evidence="1" type="ORF">APLA_LOCUS13921</name>
</gene>
<evidence type="ECO:0008006" key="3">
    <source>
        <dbReference type="Google" id="ProtNLM"/>
    </source>
</evidence>
<dbReference type="EMBL" id="CADEBC010000561">
    <property type="protein sequence ID" value="CAB3253191.1"/>
    <property type="molecule type" value="Genomic_DNA"/>
</dbReference>
<dbReference type="InterPro" id="IPR019332">
    <property type="entry name" value="OSCP1"/>
</dbReference>
<protein>
    <recommendedName>
        <fullName evidence="3">Protein OSCP1</fullName>
    </recommendedName>
</protein>
<evidence type="ECO:0000313" key="1">
    <source>
        <dbReference type="EMBL" id="CAB3253191.1"/>
    </source>
</evidence>
<accession>A0A8S1B8N0</accession>
<dbReference type="Proteomes" id="UP000494106">
    <property type="component" value="Unassembled WGS sequence"/>
</dbReference>
<proteinExistence type="predicted"/>
<reference evidence="1 2" key="1">
    <citation type="submission" date="2020-04" db="EMBL/GenBank/DDBJ databases">
        <authorList>
            <person name="Wallbank WR R."/>
            <person name="Pardo Diaz C."/>
            <person name="Kozak K."/>
            <person name="Martin S."/>
            <person name="Jiggins C."/>
            <person name="Moest M."/>
            <person name="Warren A I."/>
            <person name="Byers J.R.P. K."/>
            <person name="Montejo-Kovacevich G."/>
            <person name="Yen C E."/>
        </authorList>
    </citation>
    <scope>NUCLEOTIDE SEQUENCE [LARGE SCALE GENOMIC DNA]</scope>
</reference>